<dbReference type="InterPro" id="IPR003591">
    <property type="entry name" value="Leu-rich_rpt_typical-subtyp"/>
</dbReference>
<dbReference type="SUPFAM" id="SSF52200">
    <property type="entry name" value="Toll/Interleukin receptor TIR domain"/>
    <property type="match status" value="1"/>
</dbReference>
<dbReference type="InterPro" id="IPR000157">
    <property type="entry name" value="TIR_dom"/>
</dbReference>
<keyword evidence="4" id="KW-0433">Leucine-rich repeat</keyword>
<dbReference type="EnsemblMetazoa" id="G30748.21">
    <property type="protein sequence ID" value="G30748.21:cds"/>
    <property type="gene ID" value="G30748"/>
</dbReference>
<dbReference type="Pfam" id="PF00560">
    <property type="entry name" value="LRR_1"/>
    <property type="match status" value="1"/>
</dbReference>
<keyword evidence="11" id="KW-0675">Receptor</keyword>
<dbReference type="GO" id="GO:0004888">
    <property type="term" value="F:transmembrane signaling receptor activity"/>
    <property type="evidence" value="ECO:0007669"/>
    <property type="project" value="InterPro"/>
</dbReference>
<dbReference type="SMART" id="SM00365">
    <property type="entry name" value="LRR_SD22"/>
    <property type="match status" value="4"/>
</dbReference>
<dbReference type="EnsemblMetazoa" id="G30748.22">
    <property type="protein sequence ID" value="G30748.22:cds"/>
    <property type="gene ID" value="G30748"/>
</dbReference>
<feature type="signal peptide" evidence="14">
    <location>
        <begin position="1"/>
        <end position="22"/>
    </location>
</feature>
<dbReference type="SMART" id="SM00255">
    <property type="entry name" value="TIR"/>
    <property type="match status" value="1"/>
</dbReference>
<evidence type="ECO:0000256" key="3">
    <source>
        <dbReference type="ARBA" id="ARBA00022588"/>
    </source>
</evidence>
<dbReference type="PROSITE" id="PS50104">
    <property type="entry name" value="TIR"/>
    <property type="match status" value="1"/>
</dbReference>
<accession>A0A8W8M355</accession>
<dbReference type="PANTHER" id="PTHR24365">
    <property type="entry name" value="TOLL-LIKE RECEPTOR"/>
    <property type="match status" value="1"/>
</dbReference>
<dbReference type="InterPro" id="IPR035897">
    <property type="entry name" value="Toll_tir_struct_dom_sf"/>
</dbReference>
<dbReference type="FunFam" id="3.40.50.10140:FF:000001">
    <property type="entry name" value="Toll-like receptor 2"/>
    <property type="match status" value="1"/>
</dbReference>
<evidence type="ECO:0000313" key="16">
    <source>
        <dbReference type="EnsemblMetazoa" id="G30748.21:cds"/>
    </source>
</evidence>
<keyword evidence="12" id="KW-0325">Glycoprotein</keyword>
<dbReference type="Gene3D" id="3.40.50.10140">
    <property type="entry name" value="Toll/interleukin-1 receptor homology (TIR) domain"/>
    <property type="match status" value="1"/>
</dbReference>
<feature type="transmembrane region" description="Helical" evidence="13">
    <location>
        <begin position="568"/>
        <end position="589"/>
    </location>
</feature>
<dbReference type="InterPro" id="IPR032675">
    <property type="entry name" value="LRR_dom_sf"/>
</dbReference>
<evidence type="ECO:0000256" key="5">
    <source>
        <dbReference type="ARBA" id="ARBA00022692"/>
    </source>
</evidence>
<dbReference type="OrthoDB" id="6148273at2759"/>
<dbReference type="InterPro" id="IPR001611">
    <property type="entry name" value="Leu-rich_rpt"/>
</dbReference>
<dbReference type="SUPFAM" id="SSF52058">
    <property type="entry name" value="L domain-like"/>
    <property type="match status" value="2"/>
</dbReference>
<dbReference type="GO" id="GO:0005886">
    <property type="term" value="C:plasma membrane"/>
    <property type="evidence" value="ECO:0007669"/>
    <property type="project" value="TreeGrafter"/>
</dbReference>
<keyword evidence="5 13" id="KW-0812">Transmembrane</keyword>
<keyword evidence="10 13" id="KW-0472">Membrane</keyword>
<comment type="similarity">
    <text evidence="2">Belongs to the Toll-like receptor family.</text>
</comment>
<evidence type="ECO:0000256" key="11">
    <source>
        <dbReference type="ARBA" id="ARBA00023170"/>
    </source>
</evidence>
<evidence type="ECO:0000256" key="2">
    <source>
        <dbReference type="ARBA" id="ARBA00009634"/>
    </source>
</evidence>
<dbReference type="PROSITE" id="PS51450">
    <property type="entry name" value="LRR"/>
    <property type="match status" value="3"/>
</dbReference>
<keyword evidence="17" id="KW-1185">Reference proteome</keyword>
<dbReference type="OMA" id="WSNVTRI"/>
<dbReference type="AlphaFoldDB" id="A0A8W8M355"/>
<evidence type="ECO:0000313" key="17">
    <source>
        <dbReference type="Proteomes" id="UP000005408"/>
    </source>
</evidence>
<dbReference type="PRINTS" id="PR01537">
    <property type="entry name" value="INTRLKN1R1F"/>
</dbReference>
<feature type="chain" id="PRO_5042431754" description="TIR domain-containing protein" evidence="14">
    <location>
        <begin position="23"/>
        <end position="762"/>
    </location>
</feature>
<feature type="domain" description="TIR" evidence="15">
    <location>
        <begin position="621"/>
        <end position="761"/>
    </location>
</feature>
<evidence type="ECO:0000256" key="6">
    <source>
        <dbReference type="ARBA" id="ARBA00022729"/>
    </source>
</evidence>
<dbReference type="Pfam" id="PF01582">
    <property type="entry name" value="TIR"/>
    <property type="match status" value="1"/>
</dbReference>
<keyword evidence="3" id="KW-0399">Innate immunity</keyword>
<name>A0A8W8M355_MAGGI</name>
<evidence type="ECO:0000256" key="13">
    <source>
        <dbReference type="SAM" id="Phobius"/>
    </source>
</evidence>
<evidence type="ECO:0000256" key="12">
    <source>
        <dbReference type="ARBA" id="ARBA00023180"/>
    </source>
</evidence>
<evidence type="ECO:0000256" key="4">
    <source>
        <dbReference type="ARBA" id="ARBA00022614"/>
    </source>
</evidence>
<keyword evidence="6 14" id="KW-0732">Signal</keyword>
<dbReference type="InterPro" id="IPR017241">
    <property type="entry name" value="Toll-like_receptor"/>
</dbReference>
<evidence type="ECO:0000256" key="10">
    <source>
        <dbReference type="ARBA" id="ARBA00023136"/>
    </source>
</evidence>
<keyword evidence="9 13" id="KW-1133">Transmembrane helix</keyword>
<dbReference type="Proteomes" id="UP000005408">
    <property type="component" value="Unassembled WGS sequence"/>
</dbReference>
<evidence type="ECO:0000256" key="8">
    <source>
        <dbReference type="ARBA" id="ARBA00022859"/>
    </source>
</evidence>
<comment type="subcellular location">
    <subcellularLocation>
        <location evidence="1">Membrane</location>
        <topology evidence="1">Single-pass type I membrane protein</topology>
    </subcellularLocation>
</comment>
<reference evidence="16" key="1">
    <citation type="submission" date="2022-08" db="UniProtKB">
        <authorList>
            <consortium name="EnsemblMetazoa"/>
        </authorList>
    </citation>
    <scope>IDENTIFICATION</scope>
    <source>
        <strain evidence="16">05x7-T-G4-1.051#20</strain>
    </source>
</reference>
<dbReference type="GO" id="GO:0045087">
    <property type="term" value="P:innate immune response"/>
    <property type="evidence" value="ECO:0007669"/>
    <property type="project" value="UniProtKB-KW"/>
</dbReference>
<dbReference type="PIRSF" id="PIRSF037595">
    <property type="entry name" value="Toll-like_receptor"/>
    <property type="match status" value="1"/>
</dbReference>
<keyword evidence="7" id="KW-0677">Repeat</keyword>
<dbReference type="PANTHER" id="PTHR24365:SF541">
    <property type="entry name" value="PROTEIN TOLL-RELATED"/>
    <property type="match status" value="1"/>
</dbReference>
<proteinExistence type="inferred from homology"/>
<evidence type="ECO:0000256" key="7">
    <source>
        <dbReference type="ARBA" id="ARBA00022737"/>
    </source>
</evidence>
<protein>
    <recommendedName>
        <fullName evidence="15">TIR domain-containing protein</fullName>
    </recommendedName>
</protein>
<dbReference type="GO" id="GO:0002224">
    <property type="term" value="P:toll-like receptor signaling pathway"/>
    <property type="evidence" value="ECO:0007669"/>
    <property type="project" value="InterPro"/>
</dbReference>
<dbReference type="Gene3D" id="3.80.10.10">
    <property type="entry name" value="Ribonuclease Inhibitor"/>
    <property type="match status" value="2"/>
</dbReference>
<dbReference type="Pfam" id="PF13855">
    <property type="entry name" value="LRR_8"/>
    <property type="match status" value="3"/>
</dbReference>
<evidence type="ECO:0000256" key="1">
    <source>
        <dbReference type="ARBA" id="ARBA00004479"/>
    </source>
</evidence>
<evidence type="ECO:0000256" key="9">
    <source>
        <dbReference type="ARBA" id="ARBA00022989"/>
    </source>
</evidence>
<sequence length="762" mass="88848">MDLVQILWRTYILTLLLEYTNCCTDQHLCRCTVVQGTLYADCSHLGLRSSPLFWSNVTRINLSHNILTQIPRPQSLPSNLTYLDLSYNAINCIENNTFKGLWKLSDLRLNGNKIGMPDNLDRNVFADLKNIKHLDLSDNPELTFRIMPILTYGLRKSTIEILRLNKIHCTFGSSTELRRNDLKNLKYTNLTEIHLSSNRLEMVEQGAIISLHQTIRKVSVGDNNLVFGLYLLELFFLNKLEWINATLQHMSHSPEEVLRSFLFFSCNNRRRIYQDNSTIETMKTSFCNLDTFQKSRWVKLGIFQGFSSTKINYTFPVPPKLKTLFLNESNLGYTIPAISFMKNSIENIYMQGNLLQSWIGPIRTLGNLKRLNLSNNVCSKVDRDFFQHLNALTELYLNNNLLGFNLALDKEGKIFRNLTTLRLLELKENRIANLPKAVFVNLYNLEHLDLSDNILMAIEFNIENLRSLTYLDLSSNQIQSLSGSTMDKLDQHAVQTITTLSLMNNPILCQCKTLNFLKWMVMGGHSRNIRFKNLKEYTCTKAGTVIKFGQIKQHIKELEKECASYKTLIFVVASCILLFLFILTTGLVYRYRWRLRYFYYMTKSRYHGYKSVRSEDEQTDFKYDAFVSYAEKDLRFVQQMISKLEGDKGIRLCIHHRDFVPGYDIAENIITAINKSRKTIVILSPNFIQSDWCMYELHIAKMEEIYKRDNEDVLFLVCYEEIPAENIPLSIMDVIHQKSYLEFPDDEYGNTVFWDKLHEALF</sequence>
<keyword evidence="8" id="KW-0391">Immunity</keyword>
<evidence type="ECO:0000256" key="14">
    <source>
        <dbReference type="SAM" id="SignalP"/>
    </source>
</evidence>
<dbReference type="SMART" id="SM00369">
    <property type="entry name" value="LRR_TYP"/>
    <property type="match status" value="8"/>
</dbReference>
<organism evidence="16 17">
    <name type="scientific">Magallana gigas</name>
    <name type="common">Pacific oyster</name>
    <name type="synonym">Crassostrea gigas</name>
    <dbReference type="NCBI Taxonomy" id="29159"/>
    <lineage>
        <taxon>Eukaryota</taxon>
        <taxon>Metazoa</taxon>
        <taxon>Spiralia</taxon>
        <taxon>Lophotrochozoa</taxon>
        <taxon>Mollusca</taxon>
        <taxon>Bivalvia</taxon>
        <taxon>Autobranchia</taxon>
        <taxon>Pteriomorphia</taxon>
        <taxon>Ostreida</taxon>
        <taxon>Ostreoidea</taxon>
        <taxon>Ostreidae</taxon>
        <taxon>Magallana</taxon>
    </lineage>
</organism>
<evidence type="ECO:0000259" key="15">
    <source>
        <dbReference type="PROSITE" id="PS50104"/>
    </source>
</evidence>